<dbReference type="GO" id="GO:0046872">
    <property type="term" value="F:metal ion binding"/>
    <property type="evidence" value="ECO:0007669"/>
    <property type="project" value="UniProtKB-KW"/>
</dbReference>
<sequence>MTMTKEEVQMLSFQIILHAGNAKSDAMEALILAKKGKYEEAAKKMESADEAFAEAHHMQTDLLHDEANGKTTELSVILIHAQDHLMNALTVKDLAVEMIDMHKKINRLEEK</sequence>
<dbReference type="STRING" id="582851.GCA_900162665_04205"/>
<dbReference type="CDD" id="cd00215">
    <property type="entry name" value="PTS_IIA_lac"/>
    <property type="match status" value="1"/>
</dbReference>
<keyword evidence="6" id="KW-0460">Magnesium</keyword>
<reference evidence="8 9" key="1">
    <citation type="submission" date="2019-07" db="EMBL/GenBank/DDBJ databases">
        <title>Whole genome shotgun sequence of Oceanobacillus sojae NBRC 105379.</title>
        <authorList>
            <person name="Hosoyama A."/>
            <person name="Uohara A."/>
            <person name="Ohji S."/>
            <person name="Ichikawa N."/>
        </authorList>
    </citation>
    <scope>NUCLEOTIDE SEQUENCE [LARGE SCALE GENOMIC DNA]</scope>
    <source>
        <strain evidence="8 9">NBRC 105379</strain>
    </source>
</reference>
<evidence type="ECO:0000256" key="3">
    <source>
        <dbReference type="ARBA" id="ARBA00022679"/>
    </source>
</evidence>
<comment type="caution">
    <text evidence="8">The sequence shown here is derived from an EMBL/GenBank/DDBJ whole genome shotgun (WGS) entry which is preliminary data.</text>
</comment>
<dbReference type="AlphaFoldDB" id="A0A511ZFP1"/>
<protein>
    <submittedName>
        <fullName evidence="8">Lichenan-specific phosphotransferase enzyme IIA component</fullName>
    </submittedName>
</protein>
<keyword evidence="2" id="KW-0762">Sugar transport</keyword>
<evidence type="ECO:0000256" key="1">
    <source>
        <dbReference type="ARBA" id="ARBA00022448"/>
    </source>
</evidence>
<feature type="modified residue" description="Phosphohistidine; by HPr" evidence="7">
    <location>
        <position position="80"/>
    </location>
</feature>
<keyword evidence="4" id="KW-0598">Phosphotransferase system</keyword>
<comment type="cofactor">
    <cofactor evidence="6">
        <name>Mg(2+)</name>
        <dbReference type="ChEBI" id="CHEBI:18420"/>
    </cofactor>
    <text evidence="6">Binds 1 Mg(2+) ion per trimer.</text>
</comment>
<dbReference type="EMBL" id="BJYM01000003">
    <property type="protein sequence ID" value="GEN86257.1"/>
    <property type="molecule type" value="Genomic_DNA"/>
</dbReference>
<keyword evidence="6" id="KW-0479">Metal-binding</keyword>
<dbReference type="PROSITE" id="PS51095">
    <property type="entry name" value="PTS_EIIA_TYPE_3"/>
    <property type="match status" value="1"/>
</dbReference>
<dbReference type="SUPFAM" id="SSF46973">
    <property type="entry name" value="Enzyme IIa from lactose specific PTS, IIa-lac"/>
    <property type="match status" value="1"/>
</dbReference>
<keyword evidence="3 8" id="KW-0808">Transferase</keyword>
<evidence type="ECO:0000256" key="5">
    <source>
        <dbReference type="PIRSR" id="PIRSR000699-1"/>
    </source>
</evidence>
<evidence type="ECO:0000256" key="6">
    <source>
        <dbReference type="PIRSR" id="PIRSR000699-2"/>
    </source>
</evidence>
<evidence type="ECO:0000256" key="2">
    <source>
        <dbReference type="ARBA" id="ARBA00022597"/>
    </source>
</evidence>
<dbReference type="Pfam" id="PF02255">
    <property type="entry name" value="PTS_IIA"/>
    <property type="match status" value="1"/>
</dbReference>
<dbReference type="RefSeq" id="WP_147209248.1">
    <property type="nucleotide sequence ID" value="NZ_BJYM01000003.1"/>
</dbReference>
<dbReference type="PANTHER" id="PTHR34382:SF7">
    <property type="entry name" value="PTS SYSTEM N,N'-DIACETYLCHITOBIOSE-SPECIFIC EIIA COMPONENT"/>
    <property type="match status" value="1"/>
</dbReference>
<keyword evidence="9" id="KW-1185">Reference proteome</keyword>
<organism evidence="8 9">
    <name type="scientific">Oceanobacillus sojae</name>
    <dbReference type="NCBI Taxonomy" id="582851"/>
    <lineage>
        <taxon>Bacteria</taxon>
        <taxon>Bacillati</taxon>
        <taxon>Bacillota</taxon>
        <taxon>Bacilli</taxon>
        <taxon>Bacillales</taxon>
        <taxon>Bacillaceae</taxon>
        <taxon>Oceanobacillus</taxon>
    </lineage>
</organism>
<name>A0A511ZFP1_9BACI</name>
<feature type="binding site" evidence="6">
    <location>
        <position position="83"/>
    </location>
    <ligand>
        <name>Mg(2+)</name>
        <dbReference type="ChEBI" id="CHEBI:18420"/>
        <note>ligand shared between all trimeric partners</note>
    </ligand>
</feature>
<dbReference type="PANTHER" id="PTHR34382">
    <property type="entry name" value="PTS SYSTEM N,N'-DIACETYLCHITOBIOSE-SPECIFIC EIIA COMPONENT"/>
    <property type="match status" value="1"/>
</dbReference>
<proteinExistence type="predicted"/>
<accession>A0A511ZFP1</accession>
<dbReference type="Gene3D" id="1.20.58.80">
    <property type="entry name" value="Phosphotransferase system, lactose/cellobiose-type IIA subunit"/>
    <property type="match status" value="1"/>
</dbReference>
<dbReference type="PIRSF" id="PIRSF000699">
    <property type="entry name" value="PTS_IILac_III"/>
    <property type="match status" value="1"/>
</dbReference>
<dbReference type="Proteomes" id="UP000321558">
    <property type="component" value="Unassembled WGS sequence"/>
</dbReference>
<dbReference type="InterPro" id="IPR036542">
    <property type="entry name" value="PTS_IIA_lac/cel_sf"/>
</dbReference>
<evidence type="ECO:0000256" key="4">
    <source>
        <dbReference type="ARBA" id="ARBA00022683"/>
    </source>
</evidence>
<evidence type="ECO:0000313" key="8">
    <source>
        <dbReference type="EMBL" id="GEN86257.1"/>
    </source>
</evidence>
<evidence type="ECO:0000256" key="7">
    <source>
        <dbReference type="PROSITE-ProRule" id="PRU00418"/>
    </source>
</evidence>
<dbReference type="InterPro" id="IPR003188">
    <property type="entry name" value="PTS_IIA_lac/cel"/>
</dbReference>
<dbReference type="OrthoDB" id="350602at2"/>
<feature type="active site" description="Tele-phosphohistidine intermediate" evidence="5">
    <location>
        <position position="80"/>
    </location>
</feature>
<evidence type="ECO:0000313" key="9">
    <source>
        <dbReference type="Proteomes" id="UP000321558"/>
    </source>
</evidence>
<dbReference type="GO" id="GO:0016740">
    <property type="term" value="F:transferase activity"/>
    <property type="evidence" value="ECO:0007669"/>
    <property type="project" value="UniProtKB-KW"/>
</dbReference>
<keyword evidence="1" id="KW-0813">Transport</keyword>
<gene>
    <name evidence="8" type="primary">licA_1</name>
    <name evidence="8" type="ORF">OSO01_09960</name>
</gene>
<dbReference type="GO" id="GO:0009401">
    <property type="term" value="P:phosphoenolpyruvate-dependent sugar phosphotransferase system"/>
    <property type="evidence" value="ECO:0007669"/>
    <property type="project" value="UniProtKB-KW"/>
</dbReference>